<name>A0A921V3C7_SORBI</name>
<evidence type="ECO:0000313" key="1">
    <source>
        <dbReference type="EMBL" id="KAG0553243.1"/>
    </source>
</evidence>
<gene>
    <name evidence="1" type="ORF">BDA96_01G577300</name>
</gene>
<dbReference type="AlphaFoldDB" id="A0A921V3C7"/>
<organism evidence="1 2">
    <name type="scientific">Sorghum bicolor</name>
    <name type="common">Sorghum</name>
    <name type="synonym">Sorghum vulgare</name>
    <dbReference type="NCBI Taxonomy" id="4558"/>
    <lineage>
        <taxon>Eukaryota</taxon>
        <taxon>Viridiplantae</taxon>
        <taxon>Streptophyta</taxon>
        <taxon>Embryophyta</taxon>
        <taxon>Tracheophyta</taxon>
        <taxon>Spermatophyta</taxon>
        <taxon>Magnoliopsida</taxon>
        <taxon>Liliopsida</taxon>
        <taxon>Poales</taxon>
        <taxon>Poaceae</taxon>
        <taxon>PACMAD clade</taxon>
        <taxon>Panicoideae</taxon>
        <taxon>Andropogonodae</taxon>
        <taxon>Andropogoneae</taxon>
        <taxon>Sorghinae</taxon>
        <taxon>Sorghum</taxon>
    </lineage>
</organism>
<accession>A0A921V3C7</accession>
<protein>
    <submittedName>
        <fullName evidence="1">Uncharacterized protein</fullName>
    </submittedName>
</protein>
<reference evidence="1" key="1">
    <citation type="journal article" date="2019" name="BMC Genomics">
        <title>A new reference genome for Sorghum bicolor reveals high levels of sequence similarity between sweet and grain genotypes: implications for the genetics of sugar metabolism.</title>
        <authorList>
            <person name="Cooper E.A."/>
            <person name="Brenton Z.W."/>
            <person name="Flinn B.S."/>
            <person name="Jenkins J."/>
            <person name="Shu S."/>
            <person name="Flowers D."/>
            <person name="Luo F."/>
            <person name="Wang Y."/>
            <person name="Xia P."/>
            <person name="Barry K."/>
            <person name="Daum C."/>
            <person name="Lipzen A."/>
            <person name="Yoshinaga Y."/>
            <person name="Schmutz J."/>
            <person name="Saski C."/>
            <person name="Vermerris W."/>
            <person name="Kresovich S."/>
        </authorList>
    </citation>
    <scope>NUCLEOTIDE SEQUENCE</scope>
</reference>
<sequence length="82" mass="8907">MSISRRRRRRCSCSGGGGGGFVRRRRLHRARPSAPCLHQVEVAGCRSTCSGGIGREGRGCTVTISSRCYCPLRISAGQQLKE</sequence>
<evidence type="ECO:0000313" key="2">
    <source>
        <dbReference type="Proteomes" id="UP000807115"/>
    </source>
</evidence>
<proteinExistence type="predicted"/>
<dbReference type="Proteomes" id="UP000807115">
    <property type="component" value="Chromosome 1"/>
</dbReference>
<reference evidence="1" key="2">
    <citation type="submission" date="2020-10" db="EMBL/GenBank/DDBJ databases">
        <authorList>
            <person name="Cooper E.A."/>
            <person name="Brenton Z.W."/>
            <person name="Flinn B.S."/>
            <person name="Jenkins J."/>
            <person name="Shu S."/>
            <person name="Flowers D."/>
            <person name="Luo F."/>
            <person name="Wang Y."/>
            <person name="Xia P."/>
            <person name="Barry K."/>
            <person name="Daum C."/>
            <person name="Lipzen A."/>
            <person name="Yoshinaga Y."/>
            <person name="Schmutz J."/>
            <person name="Saski C."/>
            <person name="Vermerris W."/>
            <person name="Kresovich S."/>
        </authorList>
    </citation>
    <scope>NUCLEOTIDE SEQUENCE</scope>
</reference>
<dbReference type="EMBL" id="CM027680">
    <property type="protein sequence ID" value="KAG0553243.1"/>
    <property type="molecule type" value="Genomic_DNA"/>
</dbReference>
<comment type="caution">
    <text evidence="1">The sequence shown here is derived from an EMBL/GenBank/DDBJ whole genome shotgun (WGS) entry which is preliminary data.</text>
</comment>